<evidence type="ECO:0000313" key="2">
    <source>
        <dbReference type="Proteomes" id="UP001331761"/>
    </source>
</evidence>
<keyword evidence="2" id="KW-1185">Reference proteome</keyword>
<sequence length="54" mass="6333">MYEMLYGLPPFYSRDHNDMYNRIVNEPLKIKRSISAVSTDIITAVRSSLSYNFD</sequence>
<evidence type="ECO:0000313" key="1">
    <source>
        <dbReference type="EMBL" id="KAK5966654.1"/>
    </source>
</evidence>
<accession>A0AAN8F0U4</accession>
<dbReference type="AlphaFoldDB" id="A0AAN8F0U4"/>
<organism evidence="1 2">
    <name type="scientific">Trichostrongylus colubriformis</name>
    <name type="common">Black scour worm</name>
    <dbReference type="NCBI Taxonomy" id="6319"/>
    <lineage>
        <taxon>Eukaryota</taxon>
        <taxon>Metazoa</taxon>
        <taxon>Ecdysozoa</taxon>
        <taxon>Nematoda</taxon>
        <taxon>Chromadorea</taxon>
        <taxon>Rhabditida</taxon>
        <taxon>Rhabditina</taxon>
        <taxon>Rhabditomorpha</taxon>
        <taxon>Strongyloidea</taxon>
        <taxon>Trichostrongylidae</taxon>
        <taxon>Trichostrongylus</taxon>
    </lineage>
</organism>
<dbReference type="Proteomes" id="UP001331761">
    <property type="component" value="Unassembled WGS sequence"/>
</dbReference>
<name>A0AAN8F0U4_TRICO</name>
<dbReference type="EMBL" id="WIXE01023289">
    <property type="protein sequence ID" value="KAK5966654.1"/>
    <property type="molecule type" value="Genomic_DNA"/>
</dbReference>
<gene>
    <name evidence="1" type="ORF">GCK32_022543</name>
</gene>
<reference evidence="1 2" key="1">
    <citation type="submission" date="2019-10" db="EMBL/GenBank/DDBJ databases">
        <title>Assembly and Annotation for the nematode Trichostrongylus colubriformis.</title>
        <authorList>
            <person name="Martin J."/>
        </authorList>
    </citation>
    <scope>NUCLEOTIDE SEQUENCE [LARGE SCALE GENOMIC DNA]</scope>
    <source>
        <strain evidence="1">G859</strain>
        <tissue evidence="1">Whole worm</tissue>
    </source>
</reference>
<dbReference type="Gene3D" id="1.10.510.10">
    <property type="entry name" value="Transferase(Phosphotransferase) domain 1"/>
    <property type="match status" value="1"/>
</dbReference>
<proteinExistence type="predicted"/>
<dbReference type="SUPFAM" id="SSF56112">
    <property type="entry name" value="Protein kinase-like (PK-like)"/>
    <property type="match status" value="1"/>
</dbReference>
<dbReference type="InterPro" id="IPR011009">
    <property type="entry name" value="Kinase-like_dom_sf"/>
</dbReference>
<protein>
    <submittedName>
        <fullName evidence="1">Uncharacterized protein</fullName>
    </submittedName>
</protein>
<comment type="caution">
    <text evidence="1">The sequence shown here is derived from an EMBL/GenBank/DDBJ whole genome shotgun (WGS) entry which is preliminary data.</text>
</comment>